<dbReference type="PROSITE" id="PS51186">
    <property type="entry name" value="GNAT"/>
    <property type="match status" value="1"/>
</dbReference>
<dbReference type="Proteomes" id="UP000248783">
    <property type="component" value="Unassembled WGS sequence"/>
</dbReference>
<comment type="caution">
    <text evidence="2">The sequence shown here is derived from an EMBL/GenBank/DDBJ whole genome shotgun (WGS) entry which is preliminary data.</text>
</comment>
<feature type="domain" description="N-acetyltransferase" evidence="1">
    <location>
        <begin position="52"/>
        <end position="198"/>
    </location>
</feature>
<organism evidence="2 3">
    <name type="scientific">Xylanimonas oleitrophica</name>
    <dbReference type="NCBI Taxonomy" id="2607479"/>
    <lineage>
        <taxon>Bacteria</taxon>
        <taxon>Bacillati</taxon>
        <taxon>Actinomycetota</taxon>
        <taxon>Actinomycetes</taxon>
        <taxon>Micrococcales</taxon>
        <taxon>Promicromonosporaceae</taxon>
        <taxon>Xylanimonas</taxon>
    </lineage>
</organism>
<evidence type="ECO:0000259" key="1">
    <source>
        <dbReference type="PROSITE" id="PS51186"/>
    </source>
</evidence>
<dbReference type="SUPFAM" id="SSF55729">
    <property type="entry name" value="Acyl-CoA N-acyltransferases (Nat)"/>
    <property type="match status" value="1"/>
</dbReference>
<sequence>MAAGHHSFLEVDHEQGGARHDGHGLHPARRRCAATRDHRPVNLGTVSLPTPAVVRRATFDDAEAARRLGHEGFGVPASPLPGPTADAFPGPHTRPWVATDGDEVVATLRVRSHTTWFHGARLPTAGIAGVTVAAEHRGRGLLRPLFEAVVGEALEQGEVVSTLFPSSAGIYTGLGYAGIASHDTVRIPLAALDRVPRPGTTTRARRATVEDLPAIVAVYDAWASAQNGTLTRQEDPFRLTAEELFGPDAESTAVTVAVQGPADGPEAGQVVGFCTWARGTGGYRHEAPPLQVSDLVALTPDAARALWRVLGSSASVVREVDLQTSGSWTHPDPASLVLPDRTAALVDANPYMLRVLDVPAALGAARVAPVEARVRFAVAGPGDDLGPGGARLRGAWLLETSGGAVQVVRDGDDLDGRPVLTPAGLAASYAGATSTANLRVAGHLSGPDTHDLLWDALWGGRDVHVRDAF</sequence>
<reference evidence="2 3" key="1">
    <citation type="submission" date="2018-06" db="EMBL/GenBank/DDBJ databases">
        <title>Whole genome sequencing of a novel hydrocarbon degrading bacterial strain, PW21 isolated from oil contaminated produced water sample.</title>
        <authorList>
            <person name="Nagkirti P."/>
            <person name="Shaikh A."/>
            <person name="Gowdaman V."/>
            <person name="Engineer A.E."/>
            <person name="Dagar S."/>
            <person name="Dhakephalkar P.K."/>
        </authorList>
    </citation>
    <scope>NUCLEOTIDE SEQUENCE [LARGE SCALE GENOMIC DNA]</scope>
    <source>
        <strain evidence="2 3">PW21</strain>
    </source>
</reference>
<dbReference type="InterPro" id="IPR000182">
    <property type="entry name" value="GNAT_dom"/>
</dbReference>
<dbReference type="InterPro" id="IPR016181">
    <property type="entry name" value="Acyl_CoA_acyltransferase"/>
</dbReference>
<dbReference type="GO" id="GO:0034069">
    <property type="term" value="F:aminoglycoside N-acetyltransferase activity"/>
    <property type="evidence" value="ECO:0007669"/>
    <property type="project" value="TreeGrafter"/>
</dbReference>
<evidence type="ECO:0000313" key="3">
    <source>
        <dbReference type="Proteomes" id="UP000248783"/>
    </source>
</evidence>
<name>A0A2W5WKZ4_9MICO</name>
<dbReference type="EMBL" id="QKWH01000011">
    <property type="protein sequence ID" value="PZR52229.1"/>
    <property type="molecule type" value="Genomic_DNA"/>
</dbReference>
<protein>
    <recommendedName>
        <fullName evidence="1">N-acetyltransferase domain-containing protein</fullName>
    </recommendedName>
</protein>
<dbReference type="CDD" id="cd04301">
    <property type="entry name" value="NAT_SF"/>
    <property type="match status" value="1"/>
</dbReference>
<dbReference type="PANTHER" id="PTHR37817:SF1">
    <property type="entry name" value="N-ACETYLTRANSFERASE EIS"/>
    <property type="match status" value="1"/>
</dbReference>
<dbReference type="InterPro" id="IPR041380">
    <property type="entry name" value="Acetyltransf_17"/>
</dbReference>
<dbReference type="AlphaFoldDB" id="A0A2W5WKZ4"/>
<evidence type="ECO:0000313" key="2">
    <source>
        <dbReference type="EMBL" id="PZR52229.1"/>
    </source>
</evidence>
<dbReference type="PANTHER" id="PTHR37817">
    <property type="entry name" value="N-ACETYLTRANSFERASE EIS"/>
    <property type="match status" value="1"/>
</dbReference>
<dbReference type="InterPro" id="IPR051554">
    <property type="entry name" value="Acetyltransferase_Eis"/>
</dbReference>
<gene>
    <name evidence="2" type="ORF">DNL40_12375</name>
</gene>
<keyword evidence="3" id="KW-1185">Reference proteome</keyword>
<dbReference type="Gene3D" id="3.30.1050.10">
    <property type="entry name" value="SCP2 sterol-binding domain"/>
    <property type="match status" value="1"/>
</dbReference>
<proteinExistence type="predicted"/>
<dbReference type="Pfam" id="PF17668">
    <property type="entry name" value="Acetyltransf_17"/>
    <property type="match status" value="1"/>
</dbReference>
<dbReference type="Pfam" id="PF13527">
    <property type="entry name" value="Acetyltransf_9"/>
    <property type="match status" value="1"/>
</dbReference>
<accession>A0A2W5WKZ4</accession>
<dbReference type="Gene3D" id="3.40.630.30">
    <property type="match status" value="2"/>
</dbReference>
<dbReference type="InterPro" id="IPR036527">
    <property type="entry name" value="SCP2_sterol-bd_dom_sf"/>
</dbReference>
<dbReference type="GO" id="GO:0030649">
    <property type="term" value="P:aminoglycoside antibiotic catabolic process"/>
    <property type="evidence" value="ECO:0007669"/>
    <property type="project" value="TreeGrafter"/>
</dbReference>